<keyword evidence="3" id="KW-1185">Reference proteome</keyword>
<reference evidence="2 3" key="1">
    <citation type="submission" date="2019-06" db="EMBL/GenBank/DDBJ databases">
        <title>New taxonomy in bacterial strain CC-CFT640, isolated from vineyard.</title>
        <authorList>
            <person name="Lin S.-Y."/>
            <person name="Tsai C.-F."/>
            <person name="Young C.-C."/>
        </authorList>
    </citation>
    <scope>NUCLEOTIDE SEQUENCE [LARGE SCALE GENOMIC DNA]</scope>
    <source>
        <strain evidence="2 3">CC-CFT640</strain>
    </source>
</reference>
<dbReference type="GO" id="GO:0016020">
    <property type="term" value="C:membrane"/>
    <property type="evidence" value="ECO:0007669"/>
    <property type="project" value="TreeGrafter"/>
</dbReference>
<comment type="caution">
    <text evidence="2">The sequence shown here is derived from an EMBL/GenBank/DDBJ whole genome shotgun (WGS) entry which is preliminary data.</text>
</comment>
<dbReference type="InterPro" id="IPR029058">
    <property type="entry name" value="AB_hydrolase_fold"/>
</dbReference>
<feature type="domain" description="AB hydrolase-1" evidence="1">
    <location>
        <begin position="26"/>
        <end position="278"/>
    </location>
</feature>
<sequence>MRRSTVAFAEGNTTAIAFGAEGPPDLVFLHANGFNALTYRTLLEPLGQRFRVIALDQRGHGSCPLVARPAALRSWNDYVRDFLTVAAPLWGSAPPPVIAGHSMGGAVALMATAQRPGVADRLVVFDPVMPAEGLRLRLLRLLPQQQRIARMPIAAGAQRRRDRFPSRAAALDSYRGRGAFATWQPAFLSDYVEGGFADTAAGDVRLSCAPRWEAATFASLRGGVAAALKAITCPVEILKAGRGSAVQVSAEHLQALKRDLHIETVSGTSHFLPMEVPHVARARLERALEERAGKSAMPQLAAG</sequence>
<dbReference type="GO" id="GO:0016787">
    <property type="term" value="F:hydrolase activity"/>
    <property type="evidence" value="ECO:0007669"/>
    <property type="project" value="UniProtKB-KW"/>
</dbReference>
<dbReference type="PANTHER" id="PTHR43798:SF33">
    <property type="entry name" value="HYDROLASE, PUTATIVE (AFU_ORTHOLOGUE AFUA_2G14860)-RELATED"/>
    <property type="match status" value="1"/>
</dbReference>
<protein>
    <submittedName>
        <fullName evidence="2">Alpha/beta hydrolase</fullName>
    </submittedName>
</protein>
<dbReference type="AlphaFoldDB" id="A0A5C8PJN1"/>
<dbReference type="InterPro" id="IPR050266">
    <property type="entry name" value="AB_hydrolase_sf"/>
</dbReference>
<dbReference type="RefSeq" id="WP_147848635.1">
    <property type="nucleotide sequence ID" value="NZ_VDUZ01000022.1"/>
</dbReference>
<dbReference type="PANTHER" id="PTHR43798">
    <property type="entry name" value="MONOACYLGLYCEROL LIPASE"/>
    <property type="match status" value="1"/>
</dbReference>
<evidence type="ECO:0000313" key="3">
    <source>
        <dbReference type="Proteomes" id="UP000321638"/>
    </source>
</evidence>
<name>A0A5C8PJN1_9HYPH</name>
<dbReference type="SUPFAM" id="SSF53474">
    <property type="entry name" value="alpha/beta-Hydrolases"/>
    <property type="match status" value="1"/>
</dbReference>
<dbReference type="Proteomes" id="UP000321638">
    <property type="component" value="Unassembled WGS sequence"/>
</dbReference>
<gene>
    <name evidence="2" type="ORF">FHP25_19505</name>
</gene>
<keyword evidence="2" id="KW-0378">Hydrolase</keyword>
<evidence type="ECO:0000313" key="2">
    <source>
        <dbReference type="EMBL" id="TXL73840.1"/>
    </source>
</evidence>
<dbReference type="Pfam" id="PF12697">
    <property type="entry name" value="Abhydrolase_6"/>
    <property type="match status" value="1"/>
</dbReference>
<proteinExistence type="predicted"/>
<dbReference type="Gene3D" id="3.40.50.1820">
    <property type="entry name" value="alpha/beta hydrolase"/>
    <property type="match status" value="1"/>
</dbReference>
<accession>A0A5C8PJN1</accession>
<dbReference type="InterPro" id="IPR000073">
    <property type="entry name" value="AB_hydrolase_1"/>
</dbReference>
<organism evidence="2 3">
    <name type="scientific">Vineibacter terrae</name>
    <dbReference type="NCBI Taxonomy" id="2586908"/>
    <lineage>
        <taxon>Bacteria</taxon>
        <taxon>Pseudomonadati</taxon>
        <taxon>Pseudomonadota</taxon>
        <taxon>Alphaproteobacteria</taxon>
        <taxon>Hyphomicrobiales</taxon>
        <taxon>Vineibacter</taxon>
    </lineage>
</organism>
<dbReference type="OrthoDB" id="9808398at2"/>
<evidence type="ECO:0000259" key="1">
    <source>
        <dbReference type="Pfam" id="PF12697"/>
    </source>
</evidence>
<dbReference type="EMBL" id="VDUZ01000022">
    <property type="protein sequence ID" value="TXL73840.1"/>
    <property type="molecule type" value="Genomic_DNA"/>
</dbReference>